<reference evidence="5 6" key="1">
    <citation type="submission" date="2017-11" db="EMBL/GenBank/DDBJ databases">
        <title>Draft genome of actinobacteria isolated from guarana (Paullinia cupana (Mart.) Ducke.</title>
        <authorList>
            <person name="Siqueira K.A."/>
            <person name="Liotti R.G."/>
            <person name="Mendes T.A.O."/>
            <person name="Soares M.A."/>
        </authorList>
    </citation>
    <scope>NUCLEOTIDE SEQUENCE [LARGE SCALE GENOMIC DNA]</scope>
    <source>
        <strain evidence="5 6">193</strain>
    </source>
</reference>
<dbReference type="InterPro" id="IPR008920">
    <property type="entry name" value="TF_FadR/GntR_C"/>
</dbReference>
<dbReference type="GO" id="GO:0003677">
    <property type="term" value="F:DNA binding"/>
    <property type="evidence" value="ECO:0007669"/>
    <property type="project" value="UniProtKB-KW"/>
</dbReference>
<evidence type="ECO:0000313" key="5">
    <source>
        <dbReference type="EMBL" id="RMB83387.1"/>
    </source>
</evidence>
<dbReference type="InterPro" id="IPR011711">
    <property type="entry name" value="GntR_C"/>
</dbReference>
<dbReference type="GO" id="GO:0003700">
    <property type="term" value="F:DNA-binding transcription factor activity"/>
    <property type="evidence" value="ECO:0007669"/>
    <property type="project" value="InterPro"/>
</dbReference>
<dbReference type="AlphaFoldDB" id="A0A3M0I274"/>
<dbReference type="SMART" id="SM00345">
    <property type="entry name" value="HTH_GNTR"/>
    <property type="match status" value="1"/>
</dbReference>
<dbReference type="InterPro" id="IPR036390">
    <property type="entry name" value="WH_DNA-bd_sf"/>
</dbReference>
<dbReference type="Pfam" id="PF00392">
    <property type="entry name" value="GntR"/>
    <property type="match status" value="1"/>
</dbReference>
<name>A0A3M0I274_9ACTN</name>
<evidence type="ECO:0000256" key="1">
    <source>
        <dbReference type="ARBA" id="ARBA00023015"/>
    </source>
</evidence>
<dbReference type="InterPro" id="IPR000524">
    <property type="entry name" value="Tscrpt_reg_HTH_GntR"/>
</dbReference>
<dbReference type="SUPFAM" id="SSF46785">
    <property type="entry name" value="Winged helix' DNA-binding domain"/>
    <property type="match status" value="1"/>
</dbReference>
<accession>A0A3M0I274</accession>
<dbReference type="PROSITE" id="PS50949">
    <property type="entry name" value="HTH_GNTR"/>
    <property type="match status" value="1"/>
</dbReference>
<keyword evidence="2" id="KW-0238">DNA-binding</keyword>
<dbReference type="Gene3D" id="1.20.120.530">
    <property type="entry name" value="GntR ligand-binding domain-like"/>
    <property type="match status" value="1"/>
</dbReference>
<dbReference type="Proteomes" id="UP000270471">
    <property type="component" value="Unassembled WGS sequence"/>
</dbReference>
<dbReference type="PANTHER" id="PTHR43537">
    <property type="entry name" value="TRANSCRIPTIONAL REGULATOR, GNTR FAMILY"/>
    <property type="match status" value="1"/>
</dbReference>
<evidence type="ECO:0000256" key="2">
    <source>
        <dbReference type="ARBA" id="ARBA00023125"/>
    </source>
</evidence>
<feature type="domain" description="HTH gntR-type" evidence="4">
    <location>
        <begin position="23"/>
        <end position="90"/>
    </location>
</feature>
<dbReference type="Pfam" id="PF07729">
    <property type="entry name" value="FCD"/>
    <property type="match status" value="1"/>
</dbReference>
<dbReference type="PRINTS" id="PR00035">
    <property type="entry name" value="HTHGNTR"/>
</dbReference>
<dbReference type="InterPro" id="IPR036388">
    <property type="entry name" value="WH-like_DNA-bd_sf"/>
</dbReference>
<evidence type="ECO:0000313" key="6">
    <source>
        <dbReference type="Proteomes" id="UP000270471"/>
    </source>
</evidence>
<evidence type="ECO:0000256" key="3">
    <source>
        <dbReference type="ARBA" id="ARBA00023163"/>
    </source>
</evidence>
<keyword evidence="6" id="KW-1185">Reference proteome</keyword>
<gene>
    <name evidence="5" type="ORF">CTZ28_23765</name>
</gene>
<organism evidence="5 6">
    <name type="scientific">Streptomyces shenzhenensis</name>
    <dbReference type="NCBI Taxonomy" id="943815"/>
    <lineage>
        <taxon>Bacteria</taxon>
        <taxon>Bacillati</taxon>
        <taxon>Actinomycetota</taxon>
        <taxon>Actinomycetes</taxon>
        <taxon>Kitasatosporales</taxon>
        <taxon>Streptomycetaceae</taxon>
        <taxon>Streptomyces</taxon>
    </lineage>
</organism>
<dbReference type="CDD" id="cd07377">
    <property type="entry name" value="WHTH_GntR"/>
    <property type="match status" value="1"/>
</dbReference>
<dbReference type="SUPFAM" id="SSF48008">
    <property type="entry name" value="GntR ligand-binding domain-like"/>
    <property type="match status" value="1"/>
</dbReference>
<sequence>MMSVAVNLLRQVGTSSSAPRDRRATRDWVLRRLYEWIFNGELEPGVPLSETELAERLGVSRQPTREAMRQLEADGLIEEAAGNGARAVVVFEQRHITELYTIRAALEAVSFRAACALITDQQLADLEQVQTDLESRLRLGAPDPGEYDAAPDFRFHEIVAEAAQMPQLHAFLVHVWLKTWALLNQVQLAGTYPNEREIADSYRDRRLLLNILRTRDGERAASAVVAHVTHRGDQLTAAIESGRGRFRLPHLQTDGRTSVFV</sequence>
<keyword evidence="3" id="KW-0804">Transcription</keyword>
<comment type="caution">
    <text evidence="5">The sequence shown here is derived from an EMBL/GenBank/DDBJ whole genome shotgun (WGS) entry which is preliminary data.</text>
</comment>
<dbReference type="SMART" id="SM00895">
    <property type="entry name" value="FCD"/>
    <property type="match status" value="1"/>
</dbReference>
<dbReference type="OrthoDB" id="5243844at2"/>
<protein>
    <recommendedName>
        <fullName evidence="4">HTH gntR-type domain-containing protein</fullName>
    </recommendedName>
</protein>
<dbReference type="PANTHER" id="PTHR43537:SF5">
    <property type="entry name" value="UXU OPERON TRANSCRIPTIONAL REGULATOR"/>
    <property type="match status" value="1"/>
</dbReference>
<proteinExistence type="predicted"/>
<keyword evidence="1" id="KW-0805">Transcription regulation</keyword>
<evidence type="ECO:0000259" key="4">
    <source>
        <dbReference type="PROSITE" id="PS50949"/>
    </source>
</evidence>
<dbReference type="EMBL" id="PENI01000016">
    <property type="protein sequence ID" value="RMB83387.1"/>
    <property type="molecule type" value="Genomic_DNA"/>
</dbReference>
<dbReference type="Gene3D" id="1.10.10.10">
    <property type="entry name" value="Winged helix-like DNA-binding domain superfamily/Winged helix DNA-binding domain"/>
    <property type="match status" value="1"/>
</dbReference>